<reference evidence="8" key="1">
    <citation type="journal article" date="2023" name="Int. J. Syst. Evol. Microbiol.">
        <title>Collibacillus ludicampi gen. nov., sp. nov., a new soil bacterium of the family Alicyclobacillaceae.</title>
        <authorList>
            <person name="Jojima T."/>
            <person name="Ioku Y."/>
            <person name="Fukuta Y."/>
            <person name="Shirasaka N."/>
            <person name="Matsumura Y."/>
            <person name="Mori M."/>
        </authorList>
    </citation>
    <scope>NUCLEOTIDE SEQUENCE</scope>
    <source>
        <strain evidence="8">TP075</strain>
    </source>
</reference>
<dbReference type="EMBL" id="BOQE01000001">
    <property type="protein sequence ID" value="GIM45915.1"/>
    <property type="molecule type" value="Genomic_DNA"/>
</dbReference>
<dbReference type="InterPro" id="IPR011010">
    <property type="entry name" value="DNA_brk_join_enz"/>
</dbReference>
<organism evidence="8 9">
    <name type="scientific">Collibacillus ludicampi</name>
    <dbReference type="NCBI Taxonomy" id="2771369"/>
    <lineage>
        <taxon>Bacteria</taxon>
        <taxon>Bacillati</taxon>
        <taxon>Bacillota</taxon>
        <taxon>Bacilli</taxon>
        <taxon>Bacillales</taxon>
        <taxon>Alicyclobacillaceae</taxon>
        <taxon>Collibacillus</taxon>
    </lineage>
</organism>
<comment type="similarity">
    <text evidence="1">Belongs to the 'phage' integrase family.</text>
</comment>
<evidence type="ECO:0000313" key="8">
    <source>
        <dbReference type="EMBL" id="GIM45915.1"/>
    </source>
</evidence>
<dbReference type="Proteomes" id="UP001057291">
    <property type="component" value="Unassembled WGS sequence"/>
</dbReference>
<keyword evidence="3 5" id="KW-0238">DNA-binding</keyword>
<dbReference type="CDD" id="cd01189">
    <property type="entry name" value="INT_ICEBs1_C_like"/>
    <property type="match status" value="1"/>
</dbReference>
<dbReference type="GO" id="GO:0003677">
    <property type="term" value="F:DNA binding"/>
    <property type="evidence" value="ECO:0007669"/>
    <property type="project" value="UniProtKB-UniRule"/>
</dbReference>
<evidence type="ECO:0000256" key="4">
    <source>
        <dbReference type="ARBA" id="ARBA00023172"/>
    </source>
</evidence>
<dbReference type="Pfam" id="PF14659">
    <property type="entry name" value="Phage_int_SAM_3"/>
    <property type="match status" value="1"/>
</dbReference>
<feature type="domain" description="Core-binding (CB)" evidence="7">
    <location>
        <begin position="62"/>
        <end position="146"/>
    </location>
</feature>
<dbReference type="Pfam" id="PF14657">
    <property type="entry name" value="Arm-DNA-bind_4"/>
    <property type="match status" value="1"/>
</dbReference>
<evidence type="ECO:0000256" key="1">
    <source>
        <dbReference type="ARBA" id="ARBA00008857"/>
    </source>
</evidence>
<dbReference type="InterPro" id="IPR044068">
    <property type="entry name" value="CB"/>
</dbReference>
<evidence type="ECO:0000256" key="5">
    <source>
        <dbReference type="PROSITE-ProRule" id="PRU01248"/>
    </source>
</evidence>
<dbReference type="InterPro" id="IPR004107">
    <property type="entry name" value="Integrase_SAM-like_N"/>
</dbReference>
<accession>A0AAV4LDT2</accession>
<keyword evidence="9" id="KW-1185">Reference proteome</keyword>
<sequence>MKGSVFKRGSTWAYVVDLPRGEDGKRKQKKKGGFATKKEAEAALAKFIADVERGMYVEDAKITLGEYLEEWLKDKQANVRKSTFRSYAWLVNNHIIPHIGQIELTKLTPVHLQRLYTKLQQQEQPLSNRSILHAHLIIQEALDRALKWGMVARNVAKAIDPPRPKKVDFQVWNEEEVKRFLEVAKDDRYYVAFLLAITTGMRKGEILGLRWQDVDLEKGIISVRQTLSYTGKGSEFQAPKTDHGKRAIAIPPQVVEFLRKHKVKQAEEKLLAGPLYQDHDLVVATQVGTPVTARNLDRSWYKLRDEADVPKIRFHDLRHTHASLMLLQGIHPKVVSERLGHANIGITLDTYSHVLPGLQEAAATQFGEVLFGEKKVKKTVDKSSV</sequence>
<dbReference type="PANTHER" id="PTHR30349:SF64">
    <property type="entry name" value="PROPHAGE INTEGRASE INTD-RELATED"/>
    <property type="match status" value="1"/>
</dbReference>
<dbReference type="PANTHER" id="PTHR30349">
    <property type="entry name" value="PHAGE INTEGRASE-RELATED"/>
    <property type="match status" value="1"/>
</dbReference>
<dbReference type="SUPFAM" id="SSF56349">
    <property type="entry name" value="DNA breaking-rejoining enzymes"/>
    <property type="match status" value="1"/>
</dbReference>
<dbReference type="PROSITE" id="PS51898">
    <property type="entry name" value="TYR_RECOMBINASE"/>
    <property type="match status" value="1"/>
</dbReference>
<dbReference type="AlphaFoldDB" id="A0AAV4LDT2"/>
<dbReference type="InterPro" id="IPR010998">
    <property type="entry name" value="Integrase_recombinase_N"/>
</dbReference>
<evidence type="ECO:0000259" key="6">
    <source>
        <dbReference type="PROSITE" id="PS51898"/>
    </source>
</evidence>
<keyword evidence="4" id="KW-0233">DNA recombination</keyword>
<dbReference type="RefSeq" id="WP_282199075.1">
    <property type="nucleotide sequence ID" value="NZ_BOQE01000001.1"/>
</dbReference>
<dbReference type="InterPro" id="IPR050090">
    <property type="entry name" value="Tyrosine_recombinase_XerCD"/>
</dbReference>
<comment type="caution">
    <text evidence="8">The sequence shown here is derived from an EMBL/GenBank/DDBJ whole genome shotgun (WGS) entry which is preliminary data.</text>
</comment>
<keyword evidence="2" id="KW-0229">DNA integration</keyword>
<dbReference type="Gene3D" id="1.10.443.10">
    <property type="entry name" value="Intergrase catalytic core"/>
    <property type="match status" value="1"/>
</dbReference>
<dbReference type="InterPro" id="IPR028259">
    <property type="entry name" value="AP2-like_int_N"/>
</dbReference>
<name>A0AAV4LDT2_9BACL</name>
<evidence type="ECO:0000256" key="2">
    <source>
        <dbReference type="ARBA" id="ARBA00022908"/>
    </source>
</evidence>
<dbReference type="Pfam" id="PF00589">
    <property type="entry name" value="Phage_integrase"/>
    <property type="match status" value="1"/>
</dbReference>
<gene>
    <name evidence="8" type="ORF">DNHGIG_14640</name>
</gene>
<dbReference type="InterPro" id="IPR002104">
    <property type="entry name" value="Integrase_catalytic"/>
</dbReference>
<evidence type="ECO:0000313" key="9">
    <source>
        <dbReference type="Proteomes" id="UP001057291"/>
    </source>
</evidence>
<dbReference type="Gene3D" id="1.10.150.130">
    <property type="match status" value="1"/>
</dbReference>
<dbReference type="GO" id="GO:0015074">
    <property type="term" value="P:DNA integration"/>
    <property type="evidence" value="ECO:0007669"/>
    <property type="project" value="UniProtKB-KW"/>
</dbReference>
<dbReference type="GO" id="GO:0006310">
    <property type="term" value="P:DNA recombination"/>
    <property type="evidence" value="ECO:0007669"/>
    <property type="project" value="UniProtKB-KW"/>
</dbReference>
<evidence type="ECO:0000256" key="3">
    <source>
        <dbReference type="ARBA" id="ARBA00023125"/>
    </source>
</evidence>
<protein>
    <submittedName>
        <fullName evidence="8">Site-specific integrase</fullName>
    </submittedName>
</protein>
<proteinExistence type="inferred from homology"/>
<dbReference type="InterPro" id="IPR013762">
    <property type="entry name" value="Integrase-like_cat_sf"/>
</dbReference>
<feature type="domain" description="Tyr recombinase" evidence="6">
    <location>
        <begin position="167"/>
        <end position="364"/>
    </location>
</feature>
<dbReference type="PROSITE" id="PS51900">
    <property type="entry name" value="CB"/>
    <property type="match status" value="1"/>
</dbReference>
<evidence type="ECO:0000259" key="7">
    <source>
        <dbReference type="PROSITE" id="PS51900"/>
    </source>
</evidence>